<evidence type="ECO:0000313" key="1">
    <source>
        <dbReference type="EMBL" id="OAQ22251.1"/>
    </source>
</evidence>
<dbReference type="Proteomes" id="UP000078512">
    <property type="component" value="Unassembled WGS sequence"/>
</dbReference>
<organism evidence="1 2">
    <name type="scientific">Linnemannia elongata AG-77</name>
    <dbReference type="NCBI Taxonomy" id="1314771"/>
    <lineage>
        <taxon>Eukaryota</taxon>
        <taxon>Fungi</taxon>
        <taxon>Fungi incertae sedis</taxon>
        <taxon>Mucoromycota</taxon>
        <taxon>Mortierellomycotina</taxon>
        <taxon>Mortierellomycetes</taxon>
        <taxon>Mortierellales</taxon>
        <taxon>Mortierellaceae</taxon>
        <taxon>Linnemannia</taxon>
    </lineage>
</organism>
<dbReference type="EMBL" id="KV442192">
    <property type="protein sequence ID" value="OAQ22251.1"/>
    <property type="molecule type" value="Genomic_DNA"/>
</dbReference>
<sequence>MTAFPAPVITFYTALSPPAPAPDIMLNAAAAETPIQAFVRLPTVAHRFPPSDQMIDILRTAISDVTNAPTAVLRSTERTRNASLASNAIVEYLIAHARAKKTAPSTANSQQVRQGVQNGRVPGINDALESMLALAGDTRPANTLPTNRDTLTELIGHFFSGGIRYARYAKQKQDKTREHVATAMGFGFALLGFAPIVGQFAGLADLVADATLRHFWVPKDPLPFIQHLLNNFITRAAAGMDDATPHSSEDFRNQINDIVGATSQVDYGRPRRRRWYHRLLRIK</sequence>
<proteinExistence type="predicted"/>
<dbReference type="OrthoDB" id="10610366at2759"/>
<evidence type="ECO:0000313" key="2">
    <source>
        <dbReference type="Proteomes" id="UP000078512"/>
    </source>
</evidence>
<protein>
    <submittedName>
        <fullName evidence="1">Uncharacterized protein</fullName>
    </submittedName>
</protein>
<keyword evidence="2" id="KW-1185">Reference proteome</keyword>
<accession>A0A197JCM3</accession>
<dbReference type="AlphaFoldDB" id="A0A197JCM3"/>
<reference evidence="1 2" key="1">
    <citation type="submission" date="2016-05" db="EMBL/GenBank/DDBJ databases">
        <title>Genome sequencing reveals origins of a unique bacterial endosymbiosis in the earliest lineages of terrestrial Fungi.</title>
        <authorList>
            <consortium name="DOE Joint Genome Institute"/>
            <person name="Uehling J."/>
            <person name="Gryganskyi A."/>
            <person name="Hameed K."/>
            <person name="Tschaplinski T."/>
            <person name="Misztal P."/>
            <person name="Wu S."/>
            <person name="Desiro A."/>
            <person name="Vande Pol N."/>
            <person name="Du Z.-Y."/>
            <person name="Zienkiewicz A."/>
            <person name="Zienkiewicz K."/>
            <person name="Morin E."/>
            <person name="Tisserant E."/>
            <person name="Splivallo R."/>
            <person name="Hainaut M."/>
            <person name="Henrissat B."/>
            <person name="Ohm R."/>
            <person name="Kuo A."/>
            <person name="Yan J."/>
            <person name="Lipzen A."/>
            <person name="Nolan M."/>
            <person name="Labutti K."/>
            <person name="Barry K."/>
            <person name="Goldstein A."/>
            <person name="Labbe J."/>
            <person name="Schadt C."/>
            <person name="Tuskan G."/>
            <person name="Grigoriev I."/>
            <person name="Martin F."/>
            <person name="Vilgalys R."/>
            <person name="Bonito G."/>
        </authorList>
    </citation>
    <scope>NUCLEOTIDE SEQUENCE [LARGE SCALE GENOMIC DNA]</scope>
    <source>
        <strain evidence="1 2">AG-77</strain>
    </source>
</reference>
<gene>
    <name evidence="1" type="ORF">K457DRAFT_26310</name>
</gene>
<name>A0A197JCM3_9FUNG</name>